<dbReference type="Proteomes" id="UP000441523">
    <property type="component" value="Unassembled WGS sequence"/>
</dbReference>
<keyword evidence="1" id="KW-0472">Membrane</keyword>
<protein>
    <recommendedName>
        <fullName evidence="2">TadE-like domain-containing protein</fullName>
    </recommendedName>
</protein>
<evidence type="ECO:0000259" key="2">
    <source>
        <dbReference type="Pfam" id="PF07811"/>
    </source>
</evidence>
<keyword evidence="1" id="KW-0812">Transmembrane</keyword>
<keyword evidence="1" id="KW-1133">Transmembrane helix</keyword>
<keyword evidence="4" id="KW-1185">Reference proteome</keyword>
<gene>
    <name evidence="3" type="ORF">F6X51_14675</name>
</gene>
<dbReference type="Pfam" id="PF07811">
    <property type="entry name" value="TadE"/>
    <property type="match status" value="1"/>
</dbReference>
<reference evidence="3 4" key="1">
    <citation type="submission" date="2019-09" db="EMBL/GenBank/DDBJ databases">
        <title>YIM 132548 draft genome.</title>
        <authorList>
            <person name="Jiang L."/>
        </authorList>
    </citation>
    <scope>NUCLEOTIDE SEQUENCE [LARGE SCALE GENOMIC DNA]</scope>
    <source>
        <strain evidence="3 4">YIM 132548</strain>
    </source>
</reference>
<organism evidence="3 4">
    <name type="scientific">Methylobacterium planeticum</name>
    <dbReference type="NCBI Taxonomy" id="2615211"/>
    <lineage>
        <taxon>Bacteria</taxon>
        <taxon>Pseudomonadati</taxon>
        <taxon>Pseudomonadota</taxon>
        <taxon>Alphaproteobacteria</taxon>
        <taxon>Hyphomicrobiales</taxon>
        <taxon>Methylobacteriaceae</taxon>
        <taxon>Methylobacterium</taxon>
    </lineage>
</organism>
<feature type="transmembrane region" description="Helical" evidence="1">
    <location>
        <begin position="24"/>
        <end position="44"/>
    </location>
</feature>
<dbReference type="EMBL" id="VZZJ01000011">
    <property type="protein sequence ID" value="KAB1072841.1"/>
    <property type="molecule type" value="Genomic_DNA"/>
</dbReference>
<dbReference type="AlphaFoldDB" id="A0A6N6MN73"/>
<sequence>MAGARIRGPGIRRASRDGSLTVEFALLAAVLLMILGGLIDIVRLSGMNREMERSSTQIAAILTSCLATGDGACFRNTLLNYLDRQSNALVSLPSNTSAAPRRTLVSIVQVAKVDDALRVCAGNTTYLDPDVAQSASAVLSNRNTAVVVVIETDYVSLLPKLTEVFLHQTGSRLRAWTTSVYAISASAAATQAATC</sequence>
<name>A0A6N6MN73_9HYPH</name>
<evidence type="ECO:0000313" key="3">
    <source>
        <dbReference type="EMBL" id="KAB1072841.1"/>
    </source>
</evidence>
<feature type="domain" description="TadE-like" evidence="2">
    <location>
        <begin position="18"/>
        <end position="48"/>
    </location>
</feature>
<comment type="caution">
    <text evidence="3">The sequence shown here is derived from an EMBL/GenBank/DDBJ whole genome shotgun (WGS) entry which is preliminary data.</text>
</comment>
<evidence type="ECO:0000313" key="4">
    <source>
        <dbReference type="Proteomes" id="UP000441523"/>
    </source>
</evidence>
<dbReference type="InterPro" id="IPR012495">
    <property type="entry name" value="TadE-like_dom"/>
</dbReference>
<proteinExistence type="predicted"/>
<evidence type="ECO:0000256" key="1">
    <source>
        <dbReference type="SAM" id="Phobius"/>
    </source>
</evidence>
<dbReference type="RefSeq" id="WP_150964416.1">
    <property type="nucleotide sequence ID" value="NZ_VZZJ01000011.1"/>
</dbReference>
<accession>A0A6N6MN73</accession>